<name>A0A383B192_9ZZZZ</name>
<dbReference type="EMBL" id="UINC01196505">
    <property type="protein sequence ID" value="SVE13539.1"/>
    <property type="molecule type" value="Genomic_DNA"/>
</dbReference>
<organism evidence="1">
    <name type="scientific">marine metagenome</name>
    <dbReference type="NCBI Taxonomy" id="408172"/>
    <lineage>
        <taxon>unclassified sequences</taxon>
        <taxon>metagenomes</taxon>
        <taxon>ecological metagenomes</taxon>
    </lineage>
</organism>
<evidence type="ECO:0000313" key="1">
    <source>
        <dbReference type="EMBL" id="SVE13539.1"/>
    </source>
</evidence>
<dbReference type="AlphaFoldDB" id="A0A383B192"/>
<protein>
    <submittedName>
        <fullName evidence="1">Uncharacterized protein</fullName>
    </submittedName>
</protein>
<reference evidence="1" key="1">
    <citation type="submission" date="2018-05" db="EMBL/GenBank/DDBJ databases">
        <authorList>
            <person name="Lanie J.A."/>
            <person name="Ng W.-L."/>
            <person name="Kazmierczak K.M."/>
            <person name="Andrzejewski T.M."/>
            <person name="Davidsen T.M."/>
            <person name="Wayne K.J."/>
            <person name="Tettelin H."/>
            <person name="Glass J.I."/>
            <person name="Rusch D."/>
            <person name="Podicherti R."/>
            <person name="Tsui H.-C.T."/>
            <person name="Winkler M.E."/>
        </authorList>
    </citation>
    <scope>NUCLEOTIDE SEQUENCE</scope>
</reference>
<gene>
    <name evidence="1" type="ORF">METZ01_LOCUS466393</name>
</gene>
<feature type="non-terminal residue" evidence="1">
    <location>
        <position position="1"/>
    </location>
</feature>
<proteinExistence type="predicted"/>
<accession>A0A383B192</accession>
<sequence length="24" mass="2512">VRLGLEAELVGEGCSAQGCYDDAR</sequence>